<dbReference type="GO" id="GO:0004814">
    <property type="term" value="F:arginine-tRNA ligase activity"/>
    <property type="evidence" value="ECO:0007669"/>
    <property type="project" value="InterPro"/>
</dbReference>
<dbReference type="Pfam" id="PF00750">
    <property type="entry name" value="tRNA-synt_1d"/>
    <property type="match status" value="1"/>
</dbReference>
<evidence type="ECO:0000256" key="3">
    <source>
        <dbReference type="ARBA" id="ARBA00022840"/>
    </source>
</evidence>
<sequence length="201" mass="21715">NIPADRTFVAFKAAKALGVDPAKFAAELAAAIAPPPDSLIGEVTATGAFLNFSLHPQRLAAAVLNEIETAGDAYGTVADGAGRTVVIDYSSPNIAKRMHVGHIRSTIIGQALVHIFRALGYRVIGDNHLGDWGTQFGIILAAMQRYGRPQSEGEAAMAELEALYARYNAEMKDDPALEDEARRWSLALERGDPEARSLWQW</sequence>
<dbReference type="SUPFAM" id="SSF55190">
    <property type="entry name" value="Arginyl-tRNA synthetase (ArgRS), N-terminal 'additional' domain"/>
    <property type="match status" value="1"/>
</dbReference>
<dbReference type="GO" id="GO:0006420">
    <property type="term" value="P:arginyl-tRNA aminoacylation"/>
    <property type="evidence" value="ECO:0007669"/>
    <property type="project" value="InterPro"/>
</dbReference>
<dbReference type="InterPro" id="IPR001278">
    <property type="entry name" value="Arg-tRNA-ligase"/>
</dbReference>
<proteinExistence type="inferred from homology"/>
<dbReference type="InterPro" id="IPR001412">
    <property type="entry name" value="aa-tRNA-synth_I_CS"/>
</dbReference>
<keyword evidence="2 5" id="KW-0547">Nucleotide-binding</keyword>
<name>A0A2M8Q8B4_9CHLR</name>
<evidence type="ECO:0000256" key="5">
    <source>
        <dbReference type="RuleBase" id="RU363038"/>
    </source>
</evidence>
<dbReference type="InterPro" id="IPR005148">
    <property type="entry name" value="Arg-tRNA-synth_N"/>
</dbReference>
<dbReference type="InterPro" id="IPR014729">
    <property type="entry name" value="Rossmann-like_a/b/a_fold"/>
</dbReference>
<feature type="domain" description="Arginyl tRNA synthetase N-terminal" evidence="7">
    <location>
        <begin position="9"/>
        <end position="54"/>
    </location>
</feature>
<keyword evidence="4 5" id="KW-0030">Aminoacyl-tRNA synthetase</keyword>
<feature type="non-terminal residue" evidence="8">
    <location>
        <position position="201"/>
    </location>
</feature>
<dbReference type="SUPFAM" id="SSF52374">
    <property type="entry name" value="Nucleotidylyl transferase"/>
    <property type="match status" value="1"/>
</dbReference>
<comment type="similarity">
    <text evidence="5">Belongs to the class-I aminoacyl-tRNA synthetase family.</text>
</comment>
<dbReference type="EMBL" id="PGTN01000526">
    <property type="protein sequence ID" value="PJF46036.1"/>
    <property type="molecule type" value="Genomic_DNA"/>
</dbReference>
<dbReference type="AlphaFoldDB" id="A0A2M8Q8B4"/>
<reference evidence="8 9" key="1">
    <citation type="submission" date="2017-11" db="EMBL/GenBank/DDBJ databases">
        <title>Evolution of Phototrophy in the Chloroflexi Phylum Driven by Horizontal Gene Transfer.</title>
        <authorList>
            <person name="Ward L.M."/>
            <person name="Hemp J."/>
            <person name="Shih P.M."/>
            <person name="Mcglynn S.E."/>
            <person name="Fischer W."/>
        </authorList>
    </citation>
    <scope>NUCLEOTIDE SEQUENCE [LARGE SCALE GENOMIC DNA]</scope>
    <source>
        <strain evidence="8">JP3_7</strain>
    </source>
</reference>
<dbReference type="PANTHER" id="PTHR11956">
    <property type="entry name" value="ARGINYL-TRNA SYNTHETASE"/>
    <property type="match status" value="1"/>
</dbReference>
<evidence type="ECO:0000259" key="7">
    <source>
        <dbReference type="Pfam" id="PF03485"/>
    </source>
</evidence>
<feature type="non-terminal residue" evidence="8">
    <location>
        <position position="1"/>
    </location>
</feature>
<evidence type="ECO:0000313" key="9">
    <source>
        <dbReference type="Proteomes" id="UP000230790"/>
    </source>
</evidence>
<dbReference type="InterPro" id="IPR036695">
    <property type="entry name" value="Arg-tRNA-synth_N_sf"/>
</dbReference>
<evidence type="ECO:0000259" key="6">
    <source>
        <dbReference type="Pfam" id="PF00750"/>
    </source>
</evidence>
<accession>A0A2M8Q8B4</accession>
<dbReference type="Proteomes" id="UP000230790">
    <property type="component" value="Unassembled WGS sequence"/>
</dbReference>
<dbReference type="PANTHER" id="PTHR11956:SF5">
    <property type="entry name" value="ARGININE--TRNA LIGASE, CYTOPLASMIC"/>
    <property type="match status" value="1"/>
</dbReference>
<evidence type="ECO:0000256" key="1">
    <source>
        <dbReference type="ARBA" id="ARBA00022598"/>
    </source>
</evidence>
<dbReference type="PROSITE" id="PS00178">
    <property type="entry name" value="AA_TRNA_LIGASE_I"/>
    <property type="match status" value="1"/>
</dbReference>
<evidence type="ECO:0000256" key="4">
    <source>
        <dbReference type="ARBA" id="ARBA00023146"/>
    </source>
</evidence>
<keyword evidence="3 5" id="KW-0067">ATP-binding</keyword>
<evidence type="ECO:0000313" key="8">
    <source>
        <dbReference type="EMBL" id="PJF46036.1"/>
    </source>
</evidence>
<organism evidence="8 9">
    <name type="scientific">Candidatus Thermofonsia Clade 3 bacterium</name>
    <dbReference type="NCBI Taxonomy" id="2364212"/>
    <lineage>
        <taxon>Bacteria</taxon>
        <taxon>Bacillati</taxon>
        <taxon>Chloroflexota</taxon>
        <taxon>Candidatus Thermofontia</taxon>
        <taxon>Candidatus Thermofonsia Clade 3</taxon>
    </lineage>
</organism>
<keyword evidence="5" id="KW-0648">Protein biosynthesis</keyword>
<dbReference type="Gene3D" id="3.30.1360.70">
    <property type="entry name" value="Arginyl tRNA synthetase N-terminal domain"/>
    <property type="match status" value="1"/>
</dbReference>
<dbReference type="Gene3D" id="3.40.50.620">
    <property type="entry name" value="HUPs"/>
    <property type="match status" value="1"/>
</dbReference>
<gene>
    <name evidence="8" type="primary">argS</name>
    <name evidence="8" type="ORF">CUN48_15845</name>
</gene>
<keyword evidence="1 5" id="KW-0436">Ligase</keyword>
<feature type="domain" description="Arginyl-tRNA synthetase catalytic core" evidence="6">
    <location>
        <begin position="77"/>
        <end position="200"/>
    </location>
</feature>
<dbReference type="GO" id="GO:0005737">
    <property type="term" value="C:cytoplasm"/>
    <property type="evidence" value="ECO:0007669"/>
    <property type="project" value="InterPro"/>
</dbReference>
<dbReference type="PRINTS" id="PR01038">
    <property type="entry name" value="TRNASYNTHARG"/>
</dbReference>
<evidence type="ECO:0000256" key="2">
    <source>
        <dbReference type="ARBA" id="ARBA00022741"/>
    </source>
</evidence>
<comment type="caution">
    <text evidence="8">The sequence shown here is derived from an EMBL/GenBank/DDBJ whole genome shotgun (WGS) entry which is preliminary data.</text>
</comment>
<dbReference type="Pfam" id="PF03485">
    <property type="entry name" value="Arg_tRNA_synt_N"/>
    <property type="match status" value="1"/>
</dbReference>
<dbReference type="GO" id="GO:0005524">
    <property type="term" value="F:ATP binding"/>
    <property type="evidence" value="ECO:0007669"/>
    <property type="project" value="UniProtKB-KW"/>
</dbReference>
<dbReference type="InterPro" id="IPR035684">
    <property type="entry name" value="ArgRS_core"/>
</dbReference>
<protein>
    <submittedName>
        <fullName evidence="8">Arginine--tRNA ligase</fullName>
    </submittedName>
</protein>